<proteinExistence type="predicted"/>
<organism evidence="16 17">
    <name type="scientific">Austropuccinia psidii MF-1</name>
    <dbReference type="NCBI Taxonomy" id="1389203"/>
    <lineage>
        <taxon>Eukaryota</taxon>
        <taxon>Fungi</taxon>
        <taxon>Dikarya</taxon>
        <taxon>Basidiomycota</taxon>
        <taxon>Pucciniomycotina</taxon>
        <taxon>Pucciniomycetes</taxon>
        <taxon>Pucciniales</taxon>
        <taxon>Sphaerophragmiaceae</taxon>
        <taxon>Austropuccinia</taxon>
    </lineage>
</organism>
<dbReference type="PROSITE" id="PS50994">
    <property type="entry name" value="INTEGRASE"/>
    <property type="match status" value="1"/>
</dbReference>
<keyword evidence="6" id="KW-0378">Hydrolase</keyword>
<gene>
    <name evidence="16" type="ORF">O181_034985</name>
</gene>
<accession>A0A9Q3D3Z2</accession>
<evidence type="ECO:0000256" key="13">
    <source>
        <dbReference type="ARBA" id="ARBA00048173"/>
    </source>
</evidence>
<evidence type="ECO:0000256" key="12">
    <source>
        <dbReference type="ARBA" id="ARBA00023172"/>
    </source>
</evidence>
<dbReference type="InterPro" id="IPR039537">
    <property type="entry name" value="Retrotran_Ty1/copia-like"/>
</dbReference>
<dbReference type="InterPro" id="IPR012337">
    <property type="entry name" value="RNaseH-like_sf"/>
</dbReference>
<dbReference type="GO" id="GO:0003723">
    <property type="term" value="F:RNA binding"/>
    <property type="evidence" value="ECO:0007669"/>
    <property type="project" value="UniProtKB-KW"/>
</dbReference>
<dbReference type="OrthoDB" id="422839at2759"/>
<keyword evidence="5" id="KW-0255">Endonuclease</keyword>
<keyword evidence="7" id="KW-0460">Magnesium</keyword>
<keyword evidence="10" id="KW-0695">RNA-directed DNA polymerase</keyword>
<evidence type="ECO:0000256" key="7">
    <source>
        <dbReference type="ARBA" id="ARBA00022842"/>
    </source>
</evidence>
<evidence type="ECO:0000256" key="14">
    <source>
        <dbReference type="ARBA" id="ARBA00049244"/>
    </source>
</evidence>
<evidence type="ECO:0000313" key="17">
    <source>
        <dbReference type="Proteomes" id="UP000765509"/>
    </source>
</evidence>
<comment type="catalytic activity">
    <reaction evidence="14">
        <text>DNA(n) + a 2'-deoxyribonucleoside 5'-triphosphate = DNA(n+1) + diphosphate</text>
        <dbReference type="Rhea" id="RHEA:22508"/>
        <dbReference type="Rhea" id="RHEA-COMP:17339"/>
        <dbReference type="Rhea" id="RHEA-COMP:17340"/>
        <dbReference type="ChEBI" id="CHEBI:33019"/>
        <dbReference type="ChEBI" id="CHEBI:61560"/>
        <dbReference type="ChEBI" id="CHEBI:173112"/>
        <dbReference type="EC" id="2.7.7.7"/>
    </reaction>
</comment>
<dbReference type="PANTHER" id="PTHR42648:SF11">
    <property type="entry name" value="TRANSPOSON TY4-P GAG-POL POLYPROTEIN"/>
    <property type="match status" value="1"/>
</dbReference>
<dbReference type="GO" id="GO:0003964">
    <property type="term" value="F:RNA-directed DNA polymerase activity"/>
    <property type="evidence" value="ECO:0007669"/>
    <property type="project" value="UniProtKB-KW"/>
</dbReference>
<sequence length="231" mass="26439">MFSRLLACEVDNHDIPSQPSSILSQKENISTIHLPLSPNHAMTIENRKIKDKDGTDCNDLKAQILQWHFLFGNIELWQIPNLLGKSAPDFLCLTKHEIHDCVHCILAKSLRKSPLSSTNRSLGSLELVVSDLMGPIDIATMNRGRYKLNICDKSSMYRECHILANKSDTAVHLQDTIHCWQQLSLKRLKILQMDNGGEINNNVFDKWLWNEGIHHKRSLPFFHQQNGVAKR</sequence>
<evidence type="ECO:0000256" key="10">
    <source>
        <dbReference type="ARBA" id="ARBA00022918"/>
    </source>
</evidence>
<evidence type="ECO:0000256" key="8">
    <source>
        <dbReference type="ARBA" id="ARBA00022884"/>
    </source>
</evidence>
<dbReference type="InterPro" id="IPR001584">
    <property type="entry name" value="Integrase_cat-core"/>
</dbReference>
<keyword evidence="3" id="KW-0540">Nuclease</keyword>
<dbReference type="GO" id="GO:0046872">
    <property type="term" value="F:metal ion binding"/>
    <property type="evidence" value="ECO:0007669"/>
    <property type="project" value="UniProtKB-KW"/>
</dbReference>
<dbReference type="GO" id="GO:0006310">
    <property type="term" value="P:DNA recombination"/>
    <property type="evidence" value="ECO:0007669"/>
    <property type="project" value="UniProtKB-KW"/>
</dbReference>
<keyword evidence="17" id="KW-1185">Reference proteome</keyword>
<evidence type="ECO:0000256" key="1">
    <source>
        <dbReference type="ARBA" id="ARBA00022578"/>
    </source>
</evidence>
<comment type="catalytic activity">
    <reaction evidence="13">
        <text>DNA(n) + a 2'-deoxyribonucleoside 5'-triphosphate = DNA(n+1) + diphosphate</text>
        <dbReference type="Rhea" id="RHEA:22508"/>
        <dbReference type="Rhea" id="RHEA-COMP:17339"/>
        <dbReference type="Rhea" id="RHEA-COMP:17340"/>
        <dbReference type="ChEBI" id="CHEBI:33019"/>
        <dbReference type="ChEBI" id="CHEBI:61560"/>
        <dbReference type="ChEBI" id="CHEBI:173112"/>
        <dbReference type="EC" id="2.7.7.49"/>
    </reaction>
</comment>
<evidence type="ECO:0000256" key="3">
    <source>
        <dbReference type="ARBA" id="ARBA00022722"/>
    </source>
</evidence>
<protein>
    <recommendedName>
        <fullName evidence="15">Integrase catalytic domain-containing protein</fullName>
    </recommendedName>
</protein>
<feature type="domain" description="Integrase catalytic" evidence="15">
    <location>
        <begin position="110"/>
        <end position="231"/>
    </location>
</feature>
<dbReference type="Proteomes" id="UP000765509">
    <property type="component" value="Unassembled WGS sequence"/>
</dbReference>
<dbReference type="GO" id="GO:0004519">
    <property type="term" value="F:endonuclease activity"/>
    <property type="evidence" value="ECO:0007669"/>
    <property type="project" value="UniProtKB-KW"/>
</dbReference>
<evidence type="ECO:0000256" key="2">
    <source>
        <dbReference type="ARBA" id="ARBA00022695"/>
    </source>
</evidence>
<dbReference type="GO" id="GO:0015074">
    <property type="term" value="P:DNA integration"/>
    <property type="evidence" value="ECO:0007669"/>
    <property type="project" value="UniProtKB-KW"/>
</dbReference>
<keyword evidence="4" id="KW-0479">Metal-binding</keyword>
<dbReference type="Gene3D" id="3.30.420.10">
    <property type="entry name" value="Ribonuclease H-like superfamily/Ribonuclease H"/>
    <property type="match status" value="1"/>
</dbReference>
<dbReference type="GO" id="GO:0016787">
    <property type="term" value="F:hydrolase activity"/>
    <property type="evidence" value="ECO:0007669"/>
    <property type="project" value="UniProtKB-KW"/>
</dbReference>
<keyword evidence="11" id="KW-0239">DNA-directed DNA polymerase</keyword>
<evidence type="ECO:0000256" key="9">
    <source>
        <dbReference type="ARBA" id="ARBA00022908"/>
    </source>
</evidence>
<keyword evidence="2" id="KW-0548">Nucleotidyltransferase</keyword>
<evidence type="ECO:0000313" key="16">
    <source>
        <dbReference type="EMBL" id="MBW0495270.1"/>
    </source>
</evidence>
<evidence type="ECO:0000256" key="6">
    <source>
        <dbReference type="ARBA" id="ARBA00022801"/>
    </source>
</evidence>
<keyword evidence="9" id="KW-0229">DNA integration</keyword>
<reference evidence="16" key="1">
    <citation type="submission" date="2021-03" db="EMBL/GenBank/DDBJ databases">
        <title>Draft genome sequence of rust myrtle Austropuccinia psidii MF-1, a brazilian biotype.</title>
        <authorList>
            <person name="Quecine M.C."/>
            <person name="Pachon D.M.R."/>
            <person name="Bonatelli M.L."/>
            <person name="Correr F.H."/>
            <person name="Franceschini L.M."/>
            <person name="Leite T.F."/>
            <person name="Margarido G.R.A."/>
            <person name="Almeida C.A."/>
            <person name="Ferrarezi J.A."/>
            <person name="Labate C.A."/>
        </authorList>
    </citation>
    <scope>NUCLEOTIDE SEQUENCE</scope>
    <source>
        <strain evidence="16">MF-1</strain>
    </source>
</reference>
<keyword evidence="1" id="KW-0815">Transposition</keyword>
<evidence type="ECO:0000256" key="11">
    <source>
        <dbReference type="ARBA" id="ARBA00022932"/>
    </source>
</evidence>
<keyword evidence="8" id="KW-0694">RNA-binding</keyword>
<dbReference type="EMBL" id="AVOT02013006">
    <property type="protein sequence ID" value="MBW0495270.1"/>
    <property type="molecule type" value="Genomic_DNA"/>
</dbReference>
<dbReference type="InterPro" id="IPR036397">
    <property type="entry name" value="RNaseH_sf"/>
</dbReference>
<evidence type="ECO:0000256" key="4">
    <source>
        <dbReference type="ARBA" id="ARBA00022723"/>
    </source>
</evidence>
<comment type="caution">
    <text evidence="16">The sequence shown here is derived from an EMBL/GenBank/DDBJ whole genome shotgun (WGS) entry which is preliminary data.</text>
</comment>
<keyword evidence="11" id="KW-0808">Transferase</keyword>
<evidence type="ECO:0000259" key="15">
    <source>
        <dbReference type="PROSITE" id="PS50994"/>
    </source>
</evidence>
<evidence type="ECO:0000256" key="5">
    <source>
        <dbReference type="ARBA" id="ARBA00022759"/>
    </source>
</evidence>
<dbReference type="AlphaFoldDB" id="A0A9Q3D3Z2"/>
<dbReference type="GO" id="GO:0005634">
    <property type="term" value="C:nucleus"/>
    <property type="evidence" value="ECO:0007669"/>
    <property type="project" value="UniProtKB-ARBA"/>
</dbReference>
<dbReference type="SUPFAM" id="SSF53098">
    <property type="entry name" value="Ribonuclease H-like"/>
    <property type="match status" value="1"/>
</dbReference>
<dbReference type="GO" id="GO:0003887">
    <property type="term" value="F:DNA-directed DNA polymerase activity"/>
    <property type="evidence" value="ECO:0007669"/>
    <property type="project" value="UniProtKB-KW"/>
</dbReference>
<dbReference type="PANTHER" id="PTHR42648">
    <property type="entry name" value="TRANSPOSASE, PUTATIVE-RELATED"/>
    <property type="match status" value="1"/>
</dbReference>
<dbReference type="GO" id="GO:0032196">
    <property type="term" value="P:transposition"/>
    <property type="evidence" value="ECO:0007669"/>
    <property type="project" value="UniProtKB-KW"/>
</dbReference>
<name>A0A9Q3D3Z2_9BASI</name>
<keyword evidence="12" id="KW-0233">DNA recombination</keyword>